<dbReference type="Proteomes" id="UP000540656">
    <property type="component" value="Unassembled WGS sequence"/>
</dbReference>
<accession>A0A7Y9S349</accession>
<reference evidence="1 2" key="1">
    <citation type="submission" date="2020-07" db="EMBL/GenBank/DDBJ databases">
        <title>Sequencing the genomes of 1000 actinobacteria strains.</title>
        <authorList>
            <person name="Klenk H.-P."/>
        </authorList>
    </citation>
    <scope>NUCLEOTIDE SEQUENCE [LARGE SCALE GENOMIC DNA]</scope>
    <source>
        <strain evidence="1 2">DSM 23819</strain>
    </source>
</reference>
<dbReference type="RefSeq" id="WP_179501744.1">
    <property type="nucleotide sequence ID" value="NZ_JACCAA010000001.1"/>
</dbReference>
<dbReference type="AlphaFoldDB" id="A0A7Y9S349"/>
<evidence type="ECO:0000313" key="2">
    <source>
        <dbReference type="Proteomes" id="UP000540656"/>
    </source>
</evidence>
<dbReference type="EMBL" id="JACCAA010000001">
    <property type="protein sequence ID" value="NYG58595.1"/>
    <property type="molecule type" value="Genomic_DNA"/>
</dbReference>
<name>A0A7Y9S349_9ACTN</name>
<protein>
    <submittedName>
        <fullName evidence="1">Uncharacterized protein</fullName>
    </submittedName>
</protein>
<evidence type="ECO:0000313" key="1">
    <source>
        <dbReference type="EMBL" id="NYG58595.1"/>
    </source>
</evidence>
<proteinExistence type="predicted"/>
<sequence>MTDEIPSDFLLDDADTDMLEEQRAAIDAQAASLLAQAWPDLLSDQAPPAVIETVAERIRVGIGSWPGDYFAPEFAEGLPPHADAREVWIDCAASTISPLDDPSEERGLDVEESALLASTVHADWLALVLGVVRRGVGAELTGTRAVADLLAMDELEGEVEDLDALESHFSSLVSMMMPRWQALGALDEQGRLSELGLWGLPRALHVVWDDPQSGEL</sequence>
<keyword evidence="2" id="KW-1185">Reference proteome</keyword>
<organism evidence="1 2">
    <name type="scientific">Nocardioides daedukensis</name>
    <dbReference type="NCBI Taxonomy" id="634462"/>
    <lineage>
        <taxon>Bacteria</taxon>
        <taxon>Bacillati</taxon>
        <taxon>Actinomycetota</taxon>
        <taxon>Actinomycetes</taxon>
        <taxon>Propionibacteriales</taxon>
        <taxon>Nocardioidaceae</taxon>
        <taxon>Nocardioides</taxon>
    </lineage>
</organism>
<comment type="caution">
    <text evidence="1">The sequence shown here is derived from an EMBL/GenBank/DDBJ whole genome shotgun (WGS) entry which is preliminary data.</text>
</comment>
<gene>
    <name evidence="1" type="ORF">BJ980_001518</name>
</gene>